<organism evidence="1 2">
    <name type="scientific">Trifolium medium</name>
    <dbReference type="NCBI Taxonomy" id="97028"/>
    <lineage>
        <taxon>Eukaryota</taxon>
        <taxon>Viridiplantae</taxon>
        <taxon>Streptophyta</taxon>
        <taxon>Embryophyta</taxon>
        <taxon>Tracheophyta</taxon>
        <taxon>Spermatophyta</taxon>
        <taxon>Magnoliopsida</taxon>
        <taxon>eudicotyledons</taxon>
        <taxon>Gunneridae</taxon>
        <taxon>Pentapetalae</taxon>
        <taxon>rosids</taxon>
        <taxon>fabids</taxon>
        <taxon>Fabales</taxon>
        <taxon>Fabaceae</taxon>
        <taxon>Papilionoideae</taxon>
        <taxon>50 kb inversion clade</taxon>
        <taxon>NPAAA clade</taxon>
        <taxon>Hologalegina</taxon>
        <taxon>IRL clade</taxon>
        <taxon>Trifolieae</taxon>
        <taxon>Trifolium</taxon>
    </lineage>
</organism>
<sequence>MGRNGVRFNSSVITLQAAKTKILTAIVTSAPGLQGYTSNAPMEQQILQHFNLVPKLRKAPQIKLVLWKAPTFWWYKANTDGSVIGNTAACGGLFRDHLADHVGSFAQNLGPGSILQAEITTIIIALE</sequence>
<accession>A0A392RMX8</accession>
<feature type="non-terminal residue" evidence="1">
    <location>
        <position position="127"/>
    </location>
</feature>
<proteinExistence type="predicted"/>
<evidence type="ECO:0000313" key="2">
    <source>
        <dbReference type="Proteomes" id="UP000265520"/>
    </source>
</evidence>
<keyword evidence="2" id="KW-1185">Reference proteome</keyword>
<keyword evidence="1" id="KW-0695">RNA-directed DNA polymerase</keyword>
<reference evidence="1 2" key="1">
    <citation type="journal article" date="2018" name="Front. Plant Sci.">
        <title>Red Clover (Trifolium pratense) and Zigzag Clover (T. medium) - A Picture of Genomic Similarities and Differences.</title>
        <authorList>
            <person name="Dluhosova J."/>
            <person name="Istvanek J."/>
            <person name="Nedelnik J."/>
            <person name="Repkova J."/>
        </authorList>
    </citation>
    <scope>NUCLEOTIDE SEQUENCE [LARGE SCALE GENOMIC DNA]</scope>
    <source>
        <strain evidence="2">cv. 10/8</strain>
        <tissue evidence="1">Leaf</tissue>
    </source>
</reference>
<dbReference type="AlphaFoldDB" id="A0A392RMX8"/>
<comment type="caution">
    <text evidence="1">The sequence shown here is derived from an EMBL/GenBank/DDBJ whole genome shotgun (WGS) entry which is preliminary data.</text>
</comment>
<dbReference type="InterPro" id="IPR044730">
    <property type="entry name" value="RNase_H-like_dom_plant"/>
</dbReference>
<keyword evidence="1" id="KW-0548">Nucleotidyltransferase</keyword>
<dbReference type="Proteomes" id="UP000265520">
    <property type="component" value="Unassembled WGS sequence"/>
</dbReference>
<dbReference type="CDD" id="cd06222">
    <property type="entry name" value="RNase_H_like"/>
    <property type="match status" value="1"/>
</dbReference>
<evidence type="ECO:0000313" key="1">
    <source>
        <dbReference type="EMBL" id="MCI37562.1"/>
    </source>
</evidence>
<keyword evidence="1" id="KW-0808">Transferase</keyword>
<name>A0A392RMX8_9FABA</name>
<dbReference type="GO" id="GO:0003964">
    <property type="term" value="F:RNA-directed DNA polymerase activity"/>
    <property type="evidence" value="ECO:0007669"/>
    <property type="project" value="UniProtKB-KW"/>
</dbReference>
<dbReference type="EMBL" id="LXQA010245916">
    <property type="protein sequence ID" value="MCI37562.1"/>
    <property type="molecule type" value="Genomic_DNA"/>
</dbReference>
<protein>
    <submittedName>
        <fullName evidence="1">RNA-directed DNA polymerase (Reverse transcriptase)</fullName>
    </submittedName>
</protein>